<dbReference type="EMBL" id="BARS01052734">
    <property type="protein sequence ID" value="GAG45171.1"/>
    <property type="molecule type" value="Genomic_DNA"/>
</dbReference>
<sequence>TVPEPNIMSWQVEPVTTSTSSIYMEATTAYDTQNGIEYYFQCTSGNGPDSDWQYSNIFEPNGLDMGTEYTYRTKARDTSGNLNETDWSIPETAITFKIFYEIADASAAVALAPGLFIVSDDETNKLRVYDVNNPGSTAIADAKIRDFLNIDPCHPETDIEGATWFNGRIFWIASHGRNRDGKFWYSRYQFFATTVTLVGNELNVTVDGNYTNLIDDLIAYDSVYNLGLAD</sequence>
<proteinExistence type="predicted"/>
<protein>
    <recommendedName>
        <fullName evidence="2">Fibronectin type-III domain-containing protein</fullName>
    </recommendedName>
</protein>
<accession>X0Z9M7</accession>
<name>X0Z9M7_9ZZZZ</name>
<evidence type="ECO:0008006" key="2">
    <source>
        <dbReference type="Google" id="ProtNLM"/>
    </source>
</evidence>
<comment type="caution">
    <text evidence="1">The sequence shown here is derived from an EMBL/GenBank/DDBJ whole genome shotgun (WGS) entry which is preliminary data.</text>
</comment>
<organism evidence="1">
    <name type="scientific">marine sediment metagenome</name>
    <dbReference type="NCBI Taxonomy" id="412755"/>
    <lineage>
        <taxon>unclassified sequences</taxon>
        <taxon>metagenomes</taxon>
        <taxon>ecological metagenomes</taxon>
    </lineage>
</organism>
<gene>
    <name evidence="1" type="ORF">S01H1_78358</name>
</gene>
<feature type="non-terminal residue" evidence="1">
    <location>
        <position position="230"/>
    </location>
</feature>
<evidence type="ECO:0000313" key="1">
    <source>
        <dbReference type="EMBL" id="GAG45171.1"/>
    </source>
</evidence>
<feature type="non-terminal residue" evidence="1">
    <location>
        <position position="1"/>
    </location>
</feature>
<reference evidence="1" key="1">
    <citation type="journal article" date="2014" name="Front. Microbiol.">
        <title>High frequency of phylogenetically diverse reductive dehalogenase-homologous genes in deep subseafloor sedimentary metagenomes.</title>
        <authorList>
            <person name="Kawai M."/>
            <person name="Futagami T."/>
            <person name="Toyoda A."/>
            <person name="Takaki Y."/>
            <person name="Nishi S."/>
            <person name="Hori S."/>
            <person name="Arai W."/>
            <person name="Tsubouchi T."/>
            <person name="Morono Y."/>
            <person name="Uchiyama I."/>
            <person name="Ito T."/>
            <person name="Fujiyama A."/>
            <person name="Inagaki F."/>
            <person name="Takami H."/>
        </authorList>
    </citation>
    <scope>NUCLEOTIDE SEQUENCE</scope>
    <source>
        <strain evidence="1">Expedition CK06-06</strain>
    </source>
</reference>
<dbReference type="AlphaFoldDB" id="X0Z9M7"/>